<name>A0A1R3GNW9_COCAP</name>
<dbReference type="Proteomes" id="UP000188268">
    <property type="component" value="Unassembled WGS sequence"/>
</dbReference>
<evidence type="ECO:0000313" key="1">
    <source>
        <dbReference type="EMBL" id="OMO59808.1"/>
    </source>
</evidence>
<sequence>MPDLRQPFEIETDASGHAMRAVLLQGEQFHLLIRYKKGKTNQLADWLSRPPLKVANVVMYREPSDSVIYKEQYINDSCFQNTYRQLEAGNSVDGYHLRGLPITKK</sequence>
<gene>
    <name evidence="1" type="ORF">CCACVL1_24600</name>
</gene>
<comment type="caution">
    <text evidence="1">The sequence shown here is derived from an EMBL/GenBank/DDBJ whole genome shotgun (WGS) entry which is preliminary data.</text>
</comment>
<reference evidence="1 2" key="1">
    <citation type="submission" date="2013-09" db="EMBL/GenBank/DDBJ databases">
        <title>Corchorus capsularis genome sequencing.</title>
        <authorList>
            <person name="Alam M."/>
            <person name="Haque M.S."/>
            <person name="Islam M.S."/>
            <person name="Emdad E.M."/>
            <person name="Islam M.M."/>
            <person name="Ahmed B."/>
            <person name="Halim A."/>
            <person name="Hossen Q.M.M."/>
            <person name="Hossain M.Z."/>
            <person name="Ahmed R."/>
            <person name="Khan M.M."/>
            <person name="Islam R."/>
            <person name="Rashid M.M."/>
            <person name="Khan S.A."/>
            <person name="Rahman M.S."/>
            <person name="Alam M."/>
        </authorList>
    </citation>
    <scope>NUCLEOTIDE SEQUENCE [LARGE SCALE GENOMIC DNA]</scope>
    <source>
        <strain evidence="2">cv. CVL-1</strain>
        <tissue evidence="1">Whole seedling</tissue>
    </source>
</reference>
<evidence type="ECO:0008006" key="3">
    <source>
        <dbReference type="Google" id="ProtNLM"/>
    </source>
</evidence>
<evidence type="ECO:0000313" key="2">
    <source>
        <dbReference type="Proteomes" id="UP000188268"/>
    </source>
</evidence>
<dbReference type="Gramene" id="OMO59808">
    <property type="protein sequence ID" value="OMO59808"/>
    <property type="gene ID" value="CCACVL1_24600"/>
</dbReference>
<dbReference type="OrthoDB" id="415724at2759"/>
<dbReference type="EMBL" id="AWWV01013853">
    <property type="protein sequence ID" value="OMO59808.1"/>
    <property type="molecule type" value="Genomic_DNA"/>
</dbReference>
<accession>A0A1R3GNW9</accession>
<organism evidence="1 2">
    <name type="scientific">Corchorus capsularis</name>
    <name type="common">Jute</name>
    <dbReference type="NCBI Taxonomy" id="210143"/>
    <lineage>
        <taxon>Eukaryota</taxon>
        <taxon>Viridiplantae</taxon>
        <taxon>Streptophyta</taxon>
        <taxon>Embryophyta</taxon>
        <taxon>Tracheophyta</taxon>
        <taxon>Spermatophyta</taxon>
        <taxon>Magnoliopsida</taxon>
        <taxon>eudicotyledons</taxon>
        <taxon>Gunneridae</taxon>
        <taxon>Pentapetalae</taxon>
        <taxon>rosids</taxon>
        <taxon>malvids</taxon>
        <taxon>Malvales</taxon>
        <taxon>Malvaceae</taxon>
        <taxon>Grewioideae</taxon>
        <taxon>Apeibeae</taxon>
        <taxon>Corchorus</taxon>
    </lineage>
</organism>
<feature type="non-terminal residue" evidence="1">
    <location>
        <position position="105"/>
    </location>
</feature>
<proteinExistence type="predicted"/>
<keyword evidence="2" id="KW-1185">Reference proteome</keyword>
<dbReference type="AlphaFoldDB" id="A0A1R3GNW9"/>
<protein>
    <recommendedName>
        <fullName evidence="3">Reverse transcriptase/retrotransposon-derived protein RNase H-like domain-containing protein</fullName>
    </recommendedName>
</protein>